<dbReference type="SUPFAM" id="SSF49899">
    <property type="entry name" value="Concanavalin A-like lectins/glucanases"/>
    <property type="match status" value="1"/>
</dbReference>
<feature type="active site" description="Proton acceptor" evidence="4">
    <location>
        <position position="21"/>
    </location>
</feature>
<dbReference type="InterPro" id="IPR023296">
    <property type="entry name" value="Glyco_hydro_beta-prop_sf"/>
</dbReference>
<dbReference type="Gene3D" id="2.60.120.200">
    <property type="match status" value="1"/>
</dbReference>
<evidence type="ECO:0000256" key="5">
    <source>
        <dbReference type="PIRSR" id="PIRSR606710-2"/>
    </source>
</evidence>
<comment type="similarity">
    <text evidence="1 6">Belongs to the glycosyl hydrolase 43 family.</text>
</comment>
<dbReference type="PANTHER" id="PTHR42812:SF12">
    <property type="entry name" value="BETA-XYLOSIDASE-RELATED"/>
    <property type="match status" value="1"/>
</dbReference>
<dbReference type="GO" id="GO:0004553">
    <property type="term" value="F:hydrolase activity, hydrolyzing O-glycosyl compounds"/>
    <property type="evidence" value="ECO:0007669"/>
    <property type="project" value="InterPro"/>
</dbReference>
<evidence type="ECO:0000313" key="8">
    <source>
        <dbReference type="EMBL" id="SIR22999.1"/>
    </source>
</evidence>
<dbReference type="PANTHER" id="PTHR42812">
    <property type="entry name" value="BETA-XYLOSIDASE"/>
    <property type="match status" value="1"/>
</dbReference>
<dbReference type="STRING" id="58117.SAMN05421833_10732"/>
<keyword evidence="2 6" id="KW-0378">Hydrolase</keyword>
<feature type="domain" description="Beta-xylosidase C-terminal Concanavalin A-like" evidence="7">
    <location>
        <begin position="330"/>
        <end position="517"/>
    </location>
</feature>
<organism evidence="8 9">
    <name type="scientific">Microbispora rosea</name>
    <dbReference type="NCBI Taxonomy" id="58117"/>
    <lineage>
        <taxon>Bacteria</taxon>
        <taxon>Bacillati</taxon>
        <taxon>Actinomycetota</taxon>
        <taxon>Actinomycetes</taxon>
        <taxon>Streptosporangiales</taxon>
        <taxon>Streptosporangiaceae</taxon>
        <taxon>Microbispora</taxon>
    </lineage>
</organism>
<evidence type="ECO:0000256" key="1">
    <source>
        <dbReference type="ARBA" id="ARBA00009865"/>
    </source>
</evidence>
<feature type="active site" description="Proton donor" evidence="4">
    <location>
        <position position="189"/>
    </location>
</feature>
<accession>A0A1N6Z895</accession>
<dbReference type="Gene3D" id="2.115.10.20">
    <property type="entry name" value="Glycosyl hydrolase domain, family 43"/>
    <property type="match status" value="1"/>
</dbReference>
<evidence type="ECO:0000259" key="7">
    <source>
        <dbReference type="Pfam" id="PF17851"/>
    </source>
</evidence>
<dbReference type="CDD" id="cd18617">
    <property type="entry name" value="GH43_XynB-like"/>
    <property type="match status" value="1"/>
</dbReference>
<keyword evidence="3 6" id="KW-0326">Glycosidase</keyword>
<dbReference type="InterPro" id="IPR006710">
    <property type="entry name" value="Glyco_hydro_43"/>
</dbReference>
<dbReference type="SUPFAM" id="SSF75005">
    <property type="entry name" value="Arabinanase/levansucrase/invertase"/>
    <property type="match status" value="1"/>
</dbReference>
<name>A0A1N6Z895_9ACTN</name>
<evidence type="ECO:0000256" key="4">
    <source>
        <dbReference type="PIRSR" id="PIRSR606710-1"/>
    </source>
</evidence>
<dbReference type="AlphaFoldDB" id="A0A1N6Z895"/>
<dbReference type="InterPro" id="IPR051795">
    <property type="entry name" value="Glycosyl_Hydrlase_43"/>
</dbReference>
<feature type="site" description="Important for catalytic activity, responsible for pKa modulation of the active site Glu and correct orientation of both the proton donor and substrate" evidence="5">
    <location>
        <position position="128"/>
    </location>
</feature>
<protein>
    <submittedName>
        <fullName evidence="8">Alpha-N-arabinofuranosidase</fullName>
    </submittedName>
</protein>
<evidence type="ECO:0000256" key="2">
    <source>
        <dbReference type="ARBA" id="ARBA00022801"/>
    </source>
</evidence>
<evidence type="ECO:0000256" key="3">
    <source>
        <dbReference type="ARBA" id="ARBA00023295"/>
    </source>
</evidence>
<sequence>MIDEVDGWEYRNPVISGFHPDPSVCRVGEDYYLVTSSFEWFPGVPVFHSRDLVNWRQLGHVLDRPSQLDLDGMRPSGGVYAATIRHHDGVFYVVTTLVDGRGNFIVTADDPAGPWSEPRWLPGTRGMDPSLLFDDDGRLWFTGTREKEAARYPGDTEVYLLELDPATLEPRGEERVVWEAVQRGAVWCEGPHLYKIGGRYYLLTSEGGTSYDHAVVVARADHVTGPYEPNPRNPILTHRHLGIGHPIACTGHADLVETQNGEWWTVLLATRPYGTPGDLGAGNLRGDNLGRETFLTRVSWEDGWPVAAQVEPVAAGPALPEHRWPAVPACDHFDADRLSPVWNHLRTPRTSYWSLGDSRLRLRLRPETLAQRVNPSLVARRQQHTDFAVHAALDFTPAAGECAGLALVQNDDHHVLLVRTVRGLELVRRKAGGDDLLASVRVPGQRRLYLGVEARGQAYQARFAVAAGEWTDLGDPVDGRILSSAVAGGFTGAYVGMYASSNGRPSSNVAAFDWFEYLPLGP</sequence>
<evidence type="ECO:0000256" key="6">
    <source>
        <dbReference type="RuleBase" id="RU361187"/>
    </source>
</evidence>
<dbReference type="Pfam" id="PF04616">
    <property type="entry name" value="Glyco_hydro_43"/>
    <property type="match status" value="1"/>
</dbReference>
<reference evidence="9" key="1">
    <citation type="submission" date="2017-01" db="EMBL/GenBank/DDBJ databases">
        <authorList>
            <person name="Varghese N."/>
            <person name="Submissions S."/>
        </authorList>
    </citation>
    <scope>NUCLEOTIDE SEQUENCE [LARGE SCALE GENOMIC DNA]</scope>
    <source>
        <strain evidence="9">ATCC 12950</strain>
    </source>
</reference>
<dbReference type="GO" id="GO:0005975">
    <property type="term" value="P:carbohydrate metabolic process"/>
    <property type="evidence" value="ECO:0007669"/>
    <property type="project" value="InterPro"/>
</dbReference>
<evidence type="ECO:0000313" key="9">
    <source>
        <dbReference type="Proteomes" id="UP000186096"/>
    </source>
</evidence>
<proteinExistence type="inferred from homology"/>
<dbReference type="InterPro" id="IPR041542">
    <property type="entry name" value="GH43_C2"/>
</dbReference>
<keyword evidence="9" id="KW-1185">Reference proteome</keyword>
<dbReference type="Proteomes" id="UP000186096">
    <property type="component" value="Unassembled WGS sequence"/>
</dbReference>
<dbReference type="EMBL" id="FTNI01000007">
    <property type="protein sequence ID" value="SIR22999.1"/>
    <property type="molecule type" value="Genomic_DNA"/>
</dbReference>
<dbReference type="RefSeq" id="WP_076434599.1">
    <property type="nucleotide sequence ID" value="NZ_FTNI01000007.1"/>
</dbReference>
<dbReference type="OrthoDB" id="9801455at2"/>
<gene>
    <name evidence="8" type="ORF">SAMN05421833_10732</name>
</gene>
<dbReference type="Pfam" id="PF17851">
    <property type="entry name" value="GH43_C2"/>
    <property type="match status" value="1"/>
</dbReference>
<dbReference type="InterPro" id="IPR013320">
    <property type="entry name" value="ConA-like_dom_sf"/>
</dbReference>